<dbReference type="SUPFAM" id="SSF56672">
    <property type="entry name" value="DNA/RNA polymerases"/>
    <property type="match status" value="1"/>
</dbReference>
<dbReference type="AlphaFoldDB" id="A0A2P4XGE5"/>
<dbReference type="PROSITE" id="PS50878">
    <property type="entry name" value="RT_POL"/>
    <property type="match status" value="1"/>
</dbReference>
<comment type="caution">
    <text evidence="2">The sequence shown here is derived from an EMBL/GenBank/DDBJ whole genome shotgun (WGS) entry which is preliminary data.</text>
</comment>
<dbReference type="InterPro" id="IPR000477">
    <property type="entry name" value="RT_dom"/>
</dbReference>
<dbReference type="CDD" id="cd01647">
    <property type="entry name" value="RT_LTR"/>
    <property type="match status" value="1"/>
</dbReference>
<sequence length="137" mass="15844">MGICTAPDEYQTCMDGTLGDLDIVVVYLDDIIVFSQDEEEHLEHLRIVFKRLKKYGGSLNGKKCYILRKEVDYLDYTLSAEGIKPQAKTIQAIQKIVVPRNREELLRFLGIINYYRDMVPNKTTLCKPLHRFTSSKV</sequence>
<dbReference type="Pfam" id="PF00078">
    <property type="entry name" value="RVT_1"/>
    <property type="match status" value="1"/>
</dbReference>
<protein>
    <submittedName>
        <fullName evidence="2">Gag-pol fusion protein</fullName>
    </submittedName>
</protein>
<gene>
    <name evidence="2" type="ORF">PHPALM_19828</name>
</gene>
<dbReference type="InterPro" id="IPR050951">
    <property type="entry name" value="Retrovirus_Pol_polyprotein"/>
</dbReference>
<dbReference type="EMBL" id="NCKW01011070">
    <property type="protein sequence ID" value="POM64616.1"/>
    <property type="molecule type" value="Genomic_DNA"/>
</dbReference>
<dbReference type="PANTHER" id="PTHR37984:SF5">
    <property type="entry name" value="PROTEIN NYNRIN-LIKE"/>
    <property type="match status" value="1"/>
</dbReference>
<dbReference type="InterPro" id="IPR043128">
    <property type="entry name" value="Rev_trsase/Diguanyl_cyclase"/>
</dbReference>
<organism evidence="2 3">
    <name type="scientific">Phytophthora palmivora</name>
    <dbReference type="NCBI Taxonomy" id="4796"/>
    <lineage>
        <taxon>Eukaryota</taxon>
        <taxon>Sar</taxon>
        <taxon>Stramenopiles</taxon>
        <taxon>Oomycota</taxon>
        <taxon>Peronosporomycetes</taxon>
        <taxon>Peronosporales</taxon>
        <taxon>Peronosporaceae</taxon>
        <taxon>Phytophthora</taxon>
    </lineage>
</organism>
<proteinExistence type="predicted"/>
<feature type="domain" description="Reverse transcriptase" evidence="1">
    <location>
        <begin position="1"/>
        <end position="78"/>
    </location>
</feature>
<dbReference type="PANTHER" id="PTHR37984">
    <property type="entry name" value="PROTEIN CBG26694"/>
    <property type="match status" value="1"/>
</dbReference>
<dbReference type="OrthoDB" id="121648at2759"/>
<dbReference type="InterPro" id="IPR043502">
    <property type="entry name" value="DNA/RNA_pol_sf"/>
</dbReference>
<reference evidence="2 3" key="1">
    <citation type="journal article" date="2017" name="Genome Biol. Evol.">
        <title>Phytophthora megakarya and P. palmivora, closely related causal agents of cacao black pod rot, underwent increases in genome sizes and gene numbers by different mechanisms.</title>
        <authorList>
            <person name="Ali S.S."/>
            <person name="Shao J."/>
            <person name="Lary D.J."/>
            <person name="Kronmiller B."/>
            <person name="Shen D."/>
            <person name="Strem M.D."/>
            <person name="Amoako-Attah I."/>
            <person name="Akrofi A.Y."/>
            <person name="Begoude B.A."/>
            <person name="Ten Hoopen G.M."/>
            <person name="Coulibaly K."/>
            <person name="Kebe B.I."/>
            <person name="Melnick R.L."/>
            <person name="Guiltinan M.J."/>
            <person name="Tyler B.M."/>
            <person name="Meinhardt L.W."/>
            <person name="Bailey B.A."/>
        </authorList>
    </citation>
    <scope>NUCLEOTIDE SEQUENCE [LARGE SCALE GENOMIC DNA]</scope>
    <source>
        <strain evidence="3">sbr112.9</strain>
    </source>
</reference>
<evidence type="ECO:0000313" key="2">
    <source>
        <dbReference type="EMBL" id="POM64616.1"/>
    </source>
</evidence>
<keyword evidence="3" id="KW-1185">Reference proteome</keyword>
<evidence type="ECO:0000313" key="3">
    <source>
        <dbReference type="Proteomes" id="UP000237271"/>
    </source>
</evidence>
<dbReference type="FunFam" id="3.30.70.270:FF:000003">
    <property type="entry name" value="Transposon Ty3-G Gag-Pol polyprotein"/>
    <property type="match status" value="1"/>
</dbReference>
<evidence type="ECO:0000259" key="1">
    <source>
        <dbReference type="PROSITE" id="PS50878"/>
    </source>
</evidence>
<dbReference type="Proteomes" id="UP000237271">
    <property type="component" value="Unassembled WGS sequence"/>
</dbReference>
<accession>A0A2P4XGE5</accession>
<name>A0A2P4XGE5_9STRA</name>
<dbReference type="Gene3D" id="3.30.70.270">
    <property type="match status" value="2"/>
</dbReference>